<dbReference type="EMBL" id="ADZX01000883">
    <property type="protein sequence ID" value="EFK95112.1"/>
    <property type="molecule type" value="Genomic_DNA"/>
</dbReference>
<evidence type="ECO:0000313" key="1">
    <source>
        <dbReference type="EMBL" id="EFK95112.1"/>
    </source>
</evidence>
<dbReference type="AlphaFoldDB" id="D9PMV4"/>
<gene>
    <name evidence="1" type="ORF">LDC_2883</name>
</gene>
<name>D9PMV4_9ZZZZ</name>
<reference evidence="1" key="1">
    <citation type="submission" date="2010-07" db="EMBL/GenBank/DDBJ databases">
        <authorList>
            <consortium name="CONSOLIDER consortium CSD2007-00005"/>
            <person name="Guazzaroni M.-E."/>
            <person name="Richter M."/>
            <person name="Garcia-Salamanca A."/>
            <person name="Yarza P."/>
            <person name="Ferrer M."/>
        </authorList>
    </citation>
    <scope>NUCLEOTIDE SEQUENCE</scope>
</reference>
<organism evidence="1">
    <name type="scientific">sediment metagenome</name>
    <dbReference type="NCBI Taxonomy" id="749907"/>
    <lineage>
        <taxon>unclassified sequences</taxon>
        <taxon>metagenomes</taxon>
        <taxon>ecological metagenomes</taxon>
    </lineage>
</organism>
<accession>D9PMV4</accession>
<sequence length="197" mass="21988">MNLTTPKTTPFVESIRWLEARCESVPDGWQLAYNDMLCRLMAADCPARAEIVVQGPYMDDLNLRVTQSAFDPVVAGILKRLERATAQTCEVCRRPGKLRCLDRTVKVLCGHCAGPRLASLALTRVLRDLDKTADGSQGEEIWWEASPVQLRPLIPAAAWQVLDVAGVPSAIRYTNSGRLQKYRPWLEAVRRALDTTP</sequence>
<proteinExistence type="predicted"/>
<reference evidence="1" key="2">
    <citation type="journal article" date="2011" name="Microb. Ecol.">
        <title>Taxonomic and Functional Metagenomic Profiling of the Microbial Community in the Anoxic Sediment of a Sub-saline Shallow Lake (Laguna de Carrizo, Central Spain).</title>
        <authorList>
            <person name="Ferrer M."/>
            <person name="Guazzaroni M.E."/>
            <person name="Richter M."/>
            <person name="Garcia-Salamanca A."/>
            <person name="Yarza P."/>
            <person name="Suarez-Suarez A."/>
            <person name="Solano J."/>
            <person name="Alcaide M."/>
            <person name="van Dillewijn P."/>
            <person name="Molina-Henares M.A."/>
            <person name="Lopez-Cortes N."/>
            <person name="Al-Ramahi Y."/>
            <person name="Guerrero C."/>
            <person name="Acosta A."/>
            <person name="de Eugenio L.I."/>
            <person name="Martinez V."/>
            <person name="Marques S."/>
            <person name="Rojo F."/>
            <person name="Santero E."/>
            <person name="Genilloud O."/>
            <person name="Perez-Perez J."/>
            <person name="Rossello-Mora R."/>
            <person name="Ramos J.L."/>
        </authorList>
    </citation>
    <scope>NUCLEOTIDE SEQUENCE</scope>
</reference>
<protein>
    <submittedName>
        <fullName evidence="1">Uncharacterized protein</fullName>
    </submittedName>
</protein>
<comment type="caution">
    <text evidence="1">The sequence shown here is derived from an EMBL/GenBank/DDBJ whole genome shotgun (WGS) entry which is preliminary data.</text>
</comment>